<accession>A0A2R5LGC4</accession>
<evidence type="ECO:0008006" key="2">
    <source>
        <dbReference type="Google" id="ProtNLM"/>
    </source>
</evidence>
<dbReference type="GO" id="GO:0003676">
    <property type="term" value="F:nucleic acid binding"/>
    <property type="evidence" value="ECO:0007669"/>
    <property type="project" value="InterPro"/>
</dbReference>
<sequence>MKKISDVPQPYTDEEIASFLENSGVLSARRQVRHVSEEDGPDGYIPLKSVILTFKSNVKLPDSVFRWVSRSIRCVNTLGLPFSAFNCRRFGHIARNCRGSTSCKICGAPHTVVE</sequence>
<dbReference type="InterPro" id="IPR036875">
    <property type="entry name" value="Znf_CCHC_sf"/>
</dbReference>
<organism evidence="1">
    <name type="scientific">Ornithodoros turicata</name>
    <dbReference type="NCBI Taxonomy" id="34597"/>
    <lineage>
        <taxon>Eukaryota</taxon>
        <taxon>Metazoa</taxon>
        <taxon>Ecdysozoa</taxon>
        <taxon>Arthropoda</taxon>
        <taxon>Chelicerata</taxon>
        <taxon>Arachnida</taxon>
        <taxon>Acari</taxon>
        <taxon>Parasitiformes</taxon>
        <taxon>Ixodida</taxon>
        <taxon>Ixodoidea</taxon>
        <taxon>Argasidae</taxon>
        <taxon>Ornithodorinae</taxon>
        <taxon>Ornithodoros</taxon>
    </lineage>
</organism>
<evidence type="ECO:0000313" key="1">
    <source>
        <dbReference type="EMBL" id="MBY08377.1"/>
    </source>
</evidence>
<reference evidence="1" key="1">
    <citation type="submission" date="2018-03" db="EMBL/GenBank/DDBJ databases">
        <title>The relapsing fever spirochete Borrelia turicatae persists in the highly oxidative environment of its soft-bodied tick vector.</title>
        <authorList>
            <person name="Bourret T.J."/>
            <person name="Boyle W.K."/>
            <person name="Valenzuela J.G."/>
            <person name="Oliveira F."/>
            <person name="Lopez J.E."/>
        </authorList>
    </citation>
    <scope>NUCLEOTIDE SEQUENCE</scope>
    <source>
        <strain evidence="1">Kansas strain/isolate</strain>
        <tissue evidence="1">Salivary glands</tissue>
    </source>
</reference>
<dbReference type="AlphaFoldDB" id="A0A2R5LGC4"/>
<protein>
    <recommendedName>
        <fullName evidence="2">CCHC-type domain-containing protein</fullName>
    </recommendedName>
</protein>
<name>A0A2R5LGC4_9ACAR</name>
<proteinExistence type="predicted"/>
<dbReference type="EMBL" id="GGLE01004251">
    <property type="protein sequence ID" value="MBY08377.1"/>
    <property type="molecule type" value="Transcribed_RNA"/>
</dbReference>
<dbReference type="GO" id="GO:0008270">
    <property type="term" value="F:zinc ion binding"/>
    <property type="evidence" value="ECO:0007669"/>
    <property type="project" value="InterPro"/>
</dbReference>
<dbReference type="Gene3D" id="4.10.60.10">
    <property type="entry name" value="Zinc finger, CCHC-type"/>
    <property type="match status" value="1"/>
</dbReference>
<dbReference type="SUPFAM" id="SSF57756">
    <property type="entry name" value="Retrovirus zinc finger-like domains"/>
    <property type="match status" value="1"/>
</dbReference>